<accession>A0ABS6YFN3</accession>
<dbReference type="Proteomes" id="UP001197114">
    <property type="component" value="Unassembled WGS sequence"/>
</dbReference>
<dbReference type="EMBL" id="WMBF01000005">
    <property type="protein sequence ID" value="MBW5420226.1"/>
    <property type="molecule type" value="Genomic_DNA"/>
</dbReference>
<evidence type="ECO:0000313" key="2">
    <source>
        <dbReference type="Proteomes" id="UP001197114"/>
    </source>
</evidence>
<comment type="caution">
    <text evidence="1">The sequence shown here is derived from an EMBL/GenBank/DDBJ whole genome shotgun (WGS) entry which is preliminary data.</text>
</comment>
<reference evidence="1 2" key="1">
    <citation type="submission" date="2019-11" db="EMBL/GenBank/DDBJ databases">
        <authorList>
            <person name="Ay H."/>
        </authorList>
    </citation>
    <scope>NUCLEOTIDE SEQUENCE [LARGE SCALE GENOMIC DNA]</scope>
    <source>
        <strain evidence="1 2">BG9H</strain>
    </source>
</reference>
<name>A0ABS6YFN3_9ACTN</name>
<proteinExistence type="predicted"/>
<keyword evidence="2" id="KW-1185">Reference proteome</keyword>
<gene>
    <name evidence="1" type="ORF">GKQ77_01405</name>
</gene>
<organism evidence="1 2">
    <name type="scientific">Streptomyces anatolicus</name>
    <dbReference type="NCBI Taxonomy" id="2675858"/>
    <lineage>
        <taxon>Bacteria</taxon>
        <taxon>Bacillati</taxon>
        <taxon>Actinomycetota</taxon>
        <taxon>Actinomycetes</taxon>
        <taxon>Kitasatosporales</taxon>
        <taxon>Streptomycetaceae</taxon>
        <taxon>Streptomyces</taxon>
    </lineage>
</organism>
<protein>
    <recommendedName>
        <fullName evidence="3">Zorya protein ZorC EH domain-containing protein</fullName>
    </recommendedName>
</protein>
<evidence type="ECO:0000313" key="1">
    <source>
        <dbReference type="EMBL" id="MBW5420226.1"/>
    </source>
</evidence>
<sequence>MLLELRSRPEFDEQDDADTAAVERDLYRRLDMFSGDDDVIVALGIAAAGYWKPESIEVSIDKIRKQWKPLDITSEGIAREDFSRFQRLWYSFKIPYAHASLVWWCLFCRALGRGDSVDRALHRMTRWLGMLEPGVDPPTLAALSHEMGLRHSKTVLTEAETTDVDALATAVHAGALFLPAPHTRNDLWRGRRVAVGALEAAARRSWTELPGEERNELLATLARRVTQVERMRFLMDETVLDNRGVSAVVANCAEQPVADWSPARLALVTLLRCWHEAGFVLQEMNQTLVSFPALALFLTRKDAAYGEGLPDQGPADLLDGDPVRYAQHLRVLRQRAEATYERCLHFDGSNWERREFLLPRAIYRRRQLLPEGLCAHLYAQTGAEPPSREGTGEAWDAFLERALEAGSTPTRVIQECAHWAANAEDLPVDIAVFTVPHGTKLQQPWTMEFTDLFCYTGFRDGFDCAAFGITAGRVGMYNIIAQRMRYNAVKKAQNYAPVMRFAPQGFNLPDIAIAEDANHGGHAASGIRLACRLPLTVHHRGKDWNGLGDVRLNRCLYRPENRFRPRDMVLGHRYTQWAKGIADATYRRDLTFDAKWTGKVTDLTP</sequence>
<evidence type="ECO:0008006" key="3">
    <source>
        <dbReference type="Google" id="ProtNLM"/>
    </source>
</evidence>